<gene>
    <name evidence="2" type="ORF">DB31_3237</name>
</gene>
<name>A0A085WTU4_9BACT</name>
<dbReference type="PATRIC" id="fig|394096.3.peg.886"/>
<protein>
    <submittedName>
        <fullName evidence="2">Putative lipoprotein</fullName>
    </submittedName>
</protein>
<dbReference type="Proteomes" id="UP000028725">
    <property type="component" value="Unassembled WGS sequence"/>
</dbReference>
<dbReference type="STRING" id="394096.DB31_3237"/>
<proteinExistence type="predicted"/>
<keyword evidence="1" id="KW-0472">Membrane</keyword>
<keyword evidence="3" id="KW-1185">Reference proteome</keyword>
<organism evidence="2 3">
    <name type="scientific">Hyalangium minutum</name>
    <dbReference type="NCBI Taxonomy" id="394096"/>
    <lineage>
        <taxon>Bacteria</taxon>
        <taxon>Pseudomonadati</taxon>
        <taxon>Myxococcota</taxon>
        <taxon>Myxococcia</taxon>
        <taxon>Myxococcales</taxon>
        <taxon>Cystobacterineae</taxon>
        <taxon>Archangiaceae</taxon>
        <taxon>Hyalangium</taxon>
    </lineage>
</organism>
<feature type="transmembrane region" description="Helical" evidence="1">
    <location>
        <begin position="100"/>
        <end position="121"/>
    </location>
</feature>
<accession>A0A085WTU4</accession>
<dbReference type="RefSeq" id="WP_044182636.1">
    <property type="nucleotide sequence ID" value="NZ_JMCB01000002.1"/>
</dbReference>
<dbReference type="AlphaFoldDB" id="A0A085WTU4"/>
<feature type="transmembrane region" description="Helical" evidence="1">
    <location>
        <begin position="12"/>
        <end position="30"/>
    </location>
</feature>
<feature type="transmembrane region" description="Helical" evidence="1">
    <location>
        <begin position="67"/>
        <end position="88"/>
    </location>
</feature>
<dbReference type="PROSITE" id="PS51257">
    <property type="entry name" value="PROKAR_LIPOPROTEIN"/>
    <property type="match status" value="1"/>
</dbReference>
<reference evidence="2 3" key="1">
    <citation type="submission" date="2014-04" db="EMBL/GenBank/DDBJ databases">
        <title>Genome assembly of Hyalangium minutum DSM 14724.</title>
        <authorList>
            <person name="Sharma G."/>
            <person name="Subramanian S."/>
        </authorList>
    </citation>
    <scope>NUCLEOTIDE SEQUENCE [LARGE SCALE GENOMIC DNA]</scope>
    <source>
        <strain evidence="2 3">DSM 14724</strain>
    </source>
</reference>
<evidence type="ECO:0000313" key="2">
    <source>
        <dbReference type="EMBL" id="KFE71107.1"/>
    </source>
</evidence>
<dbReference type="EMBL" id="JMCB01000002">
    <property type="protein sequence ID" value="KFE71107.1"/>
    <property type="molecule type" value="Genomic_DNA"/>
</dbReference>
<evidence type="ECO:0000256" key="1">
    <source>
        <dbReference type="SAM" id="Phobius"/>
    </source>
</evidence>
<keyword evidence="1" id="KW-1133">Transmembrane helix</keyword>
<dbReference type="OrthoDB" id="5518157at2"/>
<keyword evidence="1" id="KW-0812">Transmembrane</keyword>
<evidence type="ECO:0000313" key="3">
    <source>
        <dbReference type="Proteomes" id="UP000028725"/>
    </source>
</evidence>
<feature type="transmembrane region" description="Helical" evidence="1">
    <location>
        <begin position="36"/>
        <end position="55"/>
    </location>
</feature>
<keyword evidence="2" id="KW-0449">Lipoprotein</keyword>
<sequence>MSREPAPLNLNTLLLVPALGLAAVGCWAAAARQLAIAGAATATLFLLPIVFRLLTRTWYRGLVVRGLGLFILGYHVPVFIFAFCARTQIGCEPGNCTGLIILGALVAPIVGLLFTVVYWLVGRPPA</sequence>
<comment type="caution">
    <text evidence="2">The sequence shown here is derived from an EMBL/GenBank/DDBJ whole genome shotgun (WGS) entry which is preliminary data.</text>
</comment>